<evidence type="ECO:0000256" key="1">
    <source>
        <dbReference type="SAM" id="MobiDB-lite"/>
    </source>
</evidence>
<feature type="compositionally biased region" description="Gly residues" evidence="1">
    <location>
        <begin position="408"/>
        <end position="418"/>
    </location>
</feature>
<keyword evidence="3" id="KW-1185">Reference proteome</keyword>
<dbReference type="Proteomes" id="UP000602198">
    <property type="component" value="Unassembled WGS sequence"/>
</dbReference>
<feature type="region of interest" description="Disordered" evidence="1">
    <location>
        <begin position="402"/>
        <end position="462"/>
    </location>
</feature>
<accession>A0ABS1MGB0</accession>
<feature type="compositionally biased region" description="Low complexity" evidence="1">
    <location>
        <begin position="51"/>
        <end position="73"/>
    </location>
</feature>
<feature type="region of interest" description="Disordered" evidence="1">
    <location>
        <begin position="48"/>
        <end position="154"/>
    </location>
</feature>
<proteinExistence type="predicted"/>
<name>A0ABS1MGB0_9NOCA</name>
<protein>
    <submittedName>
        <fullName evidence="2">SHOCT domain-containing protein</fullName>
    </submittedName>
</protein>
<feature type="compositionally biased region" description="Pro residues" evidence="1">
    <location>
        <begin position="105"/>
        <end position="131"/>
    </location>
</feature>
<organism evidence="2 3">
    <name type="scientific">Nocardia acididurans</name>
    <dbReference type="NCBI Taxonomy" id="2802282"/>
    <lineage>
        <taxon>Bacteria</taxon>
        <taxon>Bacillati</taxon>
        <taxon>Actinomycetota</taxon>
        <taxon>Actinomycetes</taxon>
        <taxon>Mycobacteriales</taxon>
        <taxon>Nocardiaceae</taxon>
        <taxon>Nocardia</taxon>
    </lineage>
</organism>
<sequence>MSGLMVATVAVLAGLGSVLVLFAGRDSAEAQPIPCEQWQQMHPGWPCADVPTYNPQPTQPPNTGAPAPIIPSLLNPPPGQGGGPGAGALTPPPLQGPPNMNNPIVPVPGYTPPVLPGNQPPAPAPAVPGEPAPGDLSGPSPQSPASEAPAEPASGTDILSQLERAARLHEQGMLTDREFDELKQRLLNRNPMPPPATLAPQSEKAGEGSGGGDTDPRIPLLLITAAAAFTLAGVRRPNSAIPPGLRHPVREAATTYYLDDGTAVEFDSSGRYMTPESADADMVKAKYATIFEAPVATADNSSLRDRGLPPTIVGGIELPSSPMDQMYLSRVDPPPGDNHEWFIAWQFIDPRMDDPAATEKPGWHPYALIVKDQNGYYQVTDPPPKGSGAAAAMAAGLAMWGFQRQPPGTGGPGGGRNGPRGRPGPAGPPRPTTVTGPKGESIPGVPAGATGTPTPTGKGIEYPIPSGTAGLDSKVTSIRVMDPVTTGKYQYPNGYVVYMNKSGQTVNPLTGRTVSNADPYAHIELPPK</sequence>
<gene>
    <name evidence="2" type="ORF">JK358_34855</name>
</gene>
<evidence type="ECO:0000313" key="3">
    <source>
        <dbReference type="Proteomes" id="UP000602198"/>
    </source>
</evidence>
<feature type="compositionally biased region" description="Low complexity" evidence="1">
    <location>
        <begin position="432"/>
        <end position="457"/>
    </location>
</feature>
<comment type="caution">
    <text evidence="2">The sequence shown here is derived from an EMBL/GenBank/DDBJ whole genome shotgun (WGS) entry which is preliminary data.</text>
</comment>
<dbReference type="EMBL" id="JAERRJ010000017">
    <property type="protein sequence ID" value="MBL1079597.1"/>
    <property type="molecule type" value="Genomic_DNA"/>
</dbReference>
<feature type="compositionally biased region" description="Low complexity" evidence="1">
    <location>
        <begin position="132"/>
        <end position="154"/>
    </location>
</feature>
<reference evidence="2 3" key="1">
    <citation type="submission" date="2021-01" db="EMBL/GenBank/DDBJ databases">
        <title>WGS of actinomycetes isolated from Thailand.</title>
        <authorList>
            <person name="Thawai C."/>
        </authorList>
    </citation>
    <scope>NUCLEOTIDE SEQUENCE [LARGE SCALE GENOMIC DNA]</scope>
    <source>
        <strain evidence="2 3">LPG 2</strain>
    </source>
</reference>
<evidence type="ECO:0000313" key="2">
    <source>
        <dbReference type="EMBL" id="MBL1079597.1"/>
    </source>
</evidence>
<dbReference type="RefSeq" id="WP_201956476.1">
    <property type="nucleotide sequence ID" value="NZ_JAERRJ010000017.1"/>
</dbReference>
<feature type="region of interest" description="Disordered" evidence="1">
    <location>
        <begin position="187"/>
        <end position="216"/>
    </location>
</feature>